<evidence type="ECO:0000313" key="2">
    <source>
        <dbReference type="Proteomes" id="UP000197032"/>
    </source>
</evidence>
<comment type="caution">
    <text evidence="1">The sequence shown here is derived from an EMBL/GenBank/DDBJ whole genome shotgun (WGS) entry which is preliminary data.</text>
</comment>
<gene>
    <name evidence="1" type="ORF">KKC1_08350</name>
</gene>
<name>A0A1Z5HQ85_9FIRM</name>
<accession>A0A1Z5HQ85</accession>
<protein>
    <recommendedName>
        <fullName evidence="3">DUF3866 domain-containing protein</fullName>
    </recommendedName>
</protein>
<dbReference type="OrthoDB" id="3401376at2"/>
<dbReference type="InterPro" id="IPR024479">
    <property type="entry name" value="DUF3866"/>
</dbReference>
<evidence type="ECO:0000313" key="1">
    <source>
        <dbReference type="EMBL" id="GAW91674.1"/>
    </source>
</evidence>
<organism evidence="1 2">
    <name type="scientific">Calderihabitans maritimus</name>
    <dbReference type="NCBI Taxonomy" id="1246530"/>
    <lineage>
        <taxon>Bacteria</taxon>
        <taxon>Bacillati</taxon>
        <taxon>Bacillota</taxon>
        <taxon>Clostridia</taxon>
        <taxon>Neomoorellales</taxon>
        <taxon>Calderihabitantaceae</taxon>
        <taxon>Calderihabitans</taxon>
    </lineage>
</organism>
<dbReference type="RefSeq" id="WP_088553178.1">
    <property type="nucleotide sequence ID" value="NZ_BDGJ01000024.1"/>
</dbReference>
<reference evidence="2" key="1">
    <citation type="journal article" date="2017" name="Appl. Environ. Microbiol.">
        <title>Genomic analysis of Calderihabitans maritimus KKC1, a thermophilic hydrogenogenic carboxydotrophic bacterium isolated from marine sediment.</title>
        <authorList>
            <person name="Omae K."/>
            <person name="Yoneda Y."/>
            <person name="Fukuyama Y."/>
            <person name="Yoshida T."/>
            <person name="Sako Y."/>
        </authorList>
    </citation>
    <scope>NUCLEOTIDE SEQUENCE [LARGE SCALE GENOMIC DNA]</scope>
    <source>
        <strain evidence="2">KKC1</strain>
    </source>
</reference>
<proteinExistence type="predicted"/>
<dbReference type="EMBL" id="BDGJ01000024">
    <property type="protein sequence ID" value="GAW91674.1"/>
    <property type="molecule type" value="Genomic_DNA"/>
</dbReference>
<dbReference type="Pfam" id="PF12982">
    <property type="entry name" value="DUF3866"/>
    <property type="match status" value="1"/>
</dbReference>
<dbReference type="Proteomes" id="UP000197032">
    <property type="component" value="Unassembled WGS sequence"/>
</dbReference>
<keyword evidence="2" id="KW-1185">Reference proteome</keyword>
<evidence type="ECO:0008006" key="3">
    <source>
        <dbReference type="Google" id="ProtNLM"/>
    </source>
</evidence>
<dbReference type="AlphaFoldDB" id="A0A1Z5HQ85"/>
<sequence length="366" mass="40068">MISIRLGKVLEIIDQREGCTEVKVMVDDRVERAINYDSLTGPVAEGDDVYLNITAVQLGLGTGGYHFVMANCSRREWEESSPGHIMKLRYTPMQLKVLAVEEEASPHRQQIEEFDSLFSTPVVIGTLHSMLPPAAAAIKAAGNFNLKVVYVMTDGAALPLAFSKLVAQLTQHKLIDGTVTVGHAFGGDLEAVNIYTGLIAAKRVLKADIIIVSMGPGIVGTGTRWGFTGIEQGEIINATFVLGGSPVAIPRISFTDPRKRHYGLSHHTIVSLARVALRPAEVPLPEEMDDWKREYLDQQIKSNKLHLKHRFTVVRGREGLELLKRFGIKVTSMGRTVEDDPDFFLAAAAAGLRATQLVEMSSNELG</sequence>